<evidence type="ECO:0000259" key="2">
    <source>
        <dbReference type="Pfam" id="PF09361"/>
    </source>
</evidence>
<dbReference type="InterPro" id="IPR018968">
    <property type="entry name" value="Phasin"/>
</dbReference>
<proteinExistence type="predicted"/>
<dbReference type="Proteomes" id="UP001058533">
    <property type="component" value="Chromosome"/>
</dbReference>
<dbReference type="RefSeq" id="WP_256506704.1">
    <property type="nucleotide sequence ID" value="NZ_CP101740.1"/>
</dbReference>
<evidence type="ECO:0000313" key="3">
    <source>
        <dbReference type="EMBL" id="UUL82852.1"/>
    </source>
</evidence>
<feature type="region of interest" description="Disordered" evidence="1">
    <location>
        <begin position="1"/>
        <end position="49"/>
    </location>
</feature>
<organism evidence="3 4">
    <name type="scientific">Sphingomonas qomolangmaensis</name>
    <dbReference type="NCBI Taxonomy" id="2918765"/>
    <lineage>
        <taxon>Bacteria</taxon>
        <taxon>Pseudomonadati</taxon>
        <taxon>Pseudomonadota</taxon>
        <taxon>Alphaproteobacteria</taxon>
        <taxon>Sphingomonadales</taxon>
        <taxon>Sphingomonadaceae</taxon>
        <taxon>Sphingomonas</taxon>
    </lineage>
</organism>
<accession>A0ABY5L8S9</accession>
<keyword evidence="4" id="KW-1185">Reference proteome</keyword>
<protein>
    <submittedName>
        <fullName evidence="3">Phasin family protein</fullName>
    </submittedName>
</protein>
<dbReference type="Pfam" id="PF09361">
    <property type="entry name" value="Phasin_2"/>
    <property type="match status" value="1"/>
</dbReference>
<name>A0ABY5L8S9_9SPHN</name>
<dbReference type="EMBL" id="CP101740">
    <property type="protein sequence ID" value="UUL82852.1"/>
    <property type="molecule type" value="Genomic_DNA"/>
</dbReference>
<feature type="domain" description="Phasin" evidence="2">
    <location>
        <begin position="30"/>
        <end position="121"/>
    </location>
</feature>
<feature type="compositionally biased region" description="Low complexity" evidence="1">
    <location>
        <begin position="8"/>
        <end position="33"/>
    </location>
</feature>
<evidence type="ECO:0000256" key="1">
    <source>
        <dbReference type="SAM" id="MobiDB-lite"/>
    </source>
</evidence>
<reference evidence="3" key="1">
    <citation type="submission" date="2022-07" db="EMBL/GenBank/DDBJ databases">
        <title>Sphingomonas sp. nov., a novel bacterium isolated from the north slope of the Mount Everest.</title>
        <authorList>
            <person name="Cui X."/>
            <person name="Liu Y."/>
        </authorList>
    </citation>
    <scope>NUCLEOTIDE SEQUENCE</scope>
    <source>
        <strain evidence="3">S5-59</strain>
    </source>
</reference>
<sequence length="128" mass="13261">MANETGKNAADAANEATRNAADAATGAANQATDQMRAGAEKLQAAGGAMADTGSQLGMKMLDQAETNTAEAFKAMRAAAAANDVSEIMRIQSEYIRDQGSRSVGQVREISELIANFGRTAMGQMTGRS</sequence>
<gene>
    <name evidence="3" type="ORF">NMP03_01005</name>
</gene>
<evidence type="ECO:0000313" key="4">
    <source>
        <dbReference type="Proteomes" id="UP001058533"/>
    </source>
</evidence>